<dbReference type="EMBL" id="CP003422">
    <property type="protein sequence ID" value="AGN70654.1"/>
    <property type="molecule type" value="Genomic_DNA"/>
</dbReference>
<dbReference type="HOGENOM" id="CLU_3357426_0_0_9"/>
<dbReference type="Proteomes" id="UP000007392">
    <property type="component" value="Chromosome"/>
</dbReference>
<dbReference type="AlphaFoldDB" id="R9ULD0"/>
<proteinExistence type="predicted"/>
<sequence length="36" mass="4241">MNGRKSLRLVMIQKAALLGGHFKMRDCLFVFFHMLM</sequence>
<gene>
    <name evidence="1" type="ORF">B2K_39150</name>
</gene>
<dbReference type="KEGG" id="pmw:B2K_39150"/>
<protein>
    <submittedName>
        <fullName evidence="1">Uncharacterized protein</fullName>
    </submittedName>
</protein>
<evidence type="ECO:0000313" key="1">
    <source>
        <dbReference type="EMBL" id="AGN70654.1"/>
    </source>
</evidence>
<evidence type="ECO:0000313" key="2">
    <source>
        <dbReference type="Proteomes" id="UP000007392"/>
    </source>
</evidence>
<accession>R9ULD0</accession>
<organism evidence="1 2">
    <name type="scientific">Paenibacillus mucilaginosus K02</name>
    <dbReference type="NCBI Taxonomy" id="997761"/>
    <lineage>
        <taxon>Bacteria</taxon>
        <taxon>Bacillati</taxon>
        <taxon>Bacillota</taxon>
        <taxon>Bacilli</taxon>
        <taxon>Bacillales</taxon>
        <taxon>Paenibacillaceae</taxon>
        <taxon>Paenibacillus</taxon>
    </lineage>
</organism>
<reference evidence="1 2" key="1">
    <citation type="submission" date="2013-06" db="EMBL/GenBank/DDBJ databases">
        <title>Complete genome sequence of Paenibacillus mucilaginosus K02.</title>
        <authorList>
            <person name="Xiao B."/>
            <person name="Sun L."/>
            <person name="Xiao L."/>
            <person name="Lian B."/>
        </authorList>
    </citation>
    <scope>NUCLEOTIDE SEQUENCE [LARGE SCALE GENOMIC DNA]</scope>
    <source>
        <strain evidence="1 2">K02</strain>
    </source>
</reference>
<name>R9ULD0_9BACL</name>